<evidence type="ECO:0000313" key="1">
    <source>
        <dbReference type="EMBL" id="CEG10305.1"/>
    </source>
</evidence>
<dbReference type="EMBL" id="CCAZ020000002">
    <property type="protein sequence ID" value="CEG10305.1"/>
    <property type="molecule type" value="Genomic_DNA"/>
</dbReference>
<sequence>MTLQFFTLPASLRVSRIASPKRNPAFADPRCERDRPFTKSPRTNRTRLVAAWRVNGETGRLECIWMLDAEPDTGGGLRRLIERAGLLLAVYQHGRFAA</sequence>
<proteinExistence type="predicted"/>
<dbReference type="AlphaFoldDB" id="A0A090MSH5"/>
<dbReference type="STRING" id="1035.BN961_03743"/>
<protein>
    <submittedName>
        <fullName evidence="1">Uncharacterized protein</fullName>
    </submittedName>
</protein>
<reference evidence="1 2" key="1">
    <citation type="journal article" date="2014" name="Genome Announc.">
        <title>Genome Sequence of Afipia felis Strain 76713, Isolated in Hospital Water Using an Amoeba Co-Culture Procedure.</title>
        <authorList>
            <person name="Benamar S."/>
            <person name="La Scola B."/>
            <person name="Croce O."/>
        </authorList>
    </citation>
    <scope>NUCLEOTIDE SEQUENCE [LARGE SCALE GENOMIC DNA]</scope>
    <source>
        <strain evidence="1 2">76713</strain>
    </source>
</reference>
<accession>A0A090MSH5</accession>
<comment type="caution">
    <text evidence="1">The sequence shown here is derived from an EMBL/GenBank/DDBJ whole genome shotgun (WGS) entry which is preliminary data.</text>
</comment>
<organism evidence="1 2">
    <name type="scientific">Afipia felis</name>
    <name type="common">Cat scratch disease bacillus</name>
    <dbReference type="NCBI Taxonomy" id="1035"/>
    <lineage>
        <taxon>Bacteria</taxon>
        <taxon>Pseudomonadati</taxon>
        <taxon>Pseudomonadota</taxon>
        <taxon>Alphaproteobacteria</taxon>
        <taxon>Hyphomicrobiales</taxon>
        <taxon>Nitrobacteraceae</taxon>
        <taxon>Afipia</taxon>
    </lineage>
</organism>
<name>A0A090MSH5_AFIFE</name>
<evidence type="ECO:0000313" key="2">
    <source>
        <dbReference type="Proteomes" id="UP000035762"/>
    </source>
</evidence>
<gene>
    <name evidence="1" type="ORF">BN961_03743</name>
</gene>
<keyword evidence="2" id="KW-1185">Reference proteome</keyword>
<dbReference type="Proteomes" id="UP000035762">
    <property type="component" value="Unassembled WGS sequence"/>
</dbReference>